<keyword evidence="4 13" id="KW-0812">Transmembrane</keyword>
<comment type="subcellular location">
    <subcellularLocation>
        <location evidence="1 14">Cell membrane</location>
        <topology evidence="1 14">Multi-pass membrane protein</topology>
    </subcellularLocation>
</comment>
<evidence type="ECO:0000256" key="7">
    <source>
        <dbReference type="ARBA" id="ARBA00023040"/>
    </source>
</evidence>
<dbReference type="GO" id="GO:0004930">
    <property type="term" value="F:G protein-coupled receptor activity"/>
    <property type="evidence" value="ECO:0007669"/>
    <property type="project" value="UniProtKB-KW"/>
</dbReference>
<dbReference type="FunFam" id="1.20.1070.10:FF:000024">
    <property type="entry name" value="Olfactory receptor"/>
    <property type="match status" value="1"/>
</dbReference>
<dbReference type="InterPro" id="IPR017452">
    <property type="entry name" value="GPCR_Rhodpsn_7TM"/>
</dbReference>
<evidence type="ECO:0000313" key="16">
    <source>
        <dbReference type="Ensembl" id="ENSAPEP00000026176.1"/>
    </source>
</evidence>
<dbReference type="PROSITE" id="PS50262">
    <property type="entry name" value="G_PROTEIN_RECEP_F1_2"/>
    <property type="match status" value="1"/>
</dbReference>
<dbReference type="GO" id="GO:0004984">
    <property type="term" value="F:olfactory receptor activity"/>
    <property type="evidence" value="ECO:0007669"/>
    <property type="project" value="InterPro"/>
</dbReference>
<evidence type="ECO:0000256" key="11">
    <source>
        <dbReference type="ARBA" id="ARBA00023180"/>
    </source>
</evidence>
<dbReference type="PANTHER" id="PTHR26451:SF847">
    <property type="entry name" value="ODORANT RECEPTOR-RELATED"/>
    <property type="match status" value="1"/>
</dbReference>
<feature type="domain" description="G-protein coupled receptors family 1 profile" evidence="15">
    <location>
        <begin position="39"/>
        <end position="283"/>
    </location>
</feature>
<evidence type="ECO:0000256" key="8">
    <source>
        <dbReference type="ARBA" id="ARBA00023136"/>
    </source>
</evidence>
<evidence type="ECO:0000256" key="13">
    <source>
        <dbReference type="RuleBase" id="RU000688"/>
    </source>
</evidence>
<evidence type="ECO:0000256" key="1">
    <source>
        <dbReference type="ARBA" id="ARBA00004651"/>
    </source>
</evidence>
<dbReference type="GeneTree" id="ENSGT01030000234640"/>
<keyword evidence="8 14" id="KW-0472">Membrane</keyword>
<keyword evidence="2 14" id="KW-1003">Cell membrane</keyword>
<name>A0A3P8TNG3_AMPPE</name>
<comment type="similarity">
    <text evidence="13">Belongs to the G-protein coupled receptor 1 family.</text>
</comment>
<dbReference type="Ensembl" id="ENSAPET00000026863.1">
    <property type="protein sequence ID" value="ENSAPEP00000026176.1"/>
    <property type="gene ID" value="ENSAPEG00000018593.1"/>
</dbReference>
<dbReference type="AlphaFoldDB" id="A0A3P8TNG3"/>
<accession>A0A3P8TNG3</accession>
<keyword evidence="10 13" id="KW-0675">Receptor</keyword>
<keyword evidence="7 13" id="KW-0297">G-protein coupled receptor</keyword>
<sequence>MDDKFNTTYITFDGYVQIHKYRYLYFILMITLYVLIICSNSTIVYLIWIHQNLHEPMYIFIAALSMNSILFSNAIYPKIFVDVLSERQIIPYSACLFQWFLWYSLGLSDFSILAAMAYDRFVSICKPLQHPLIMNKSTVTVLLLSAWLFPACHMLVTIVLSADRKLCSFSLNGIFCNNSVFKLQCVSSRVLSVFGVVTVMNVVIFPLLYILFTYAKIMKITYKSSGDVRKKAAETCIPHLLVLISCTSLAVYEVIIARVESDFSKTTRLQAALYQPLFNPIIYGLKMKEIFKHIKKMFCSVKLK</sequence>
<reference evidence="16" key="2">
    <citation type="submission" date="2025-08" db="UniProtKB">
        <authorList>
            <consortium name="Ensembl"/>
        </authorList>
    </citation>
    <scope>IDENTIFICATION</scope>
</reference>
<dbReference type="STRING" id="161767.ENSAPEP00000026176"/>
<dbReference type="Gene3D" id="1.20.1070.10">
    <property type="entry name" value="Rhodopsin 7-helix transmembrane proteins"/>
    <property type="match status" value="1"/>
</dbReference>
<keyword evidence="17" id="KW-1185">Reference proteome</keyword>
<evidence type="ECO:0000256" key="14">
    <source>
        <dbReference type="RuleBase" id="RU363047"/>
    </source>
</evidence>
<evidence type="ECO:0000256" key="4">
    <source>
        <dbReference type="ARBA" id="ARBA00022692"/>
    </source>
</evidence>
<dbReference type="PANTHER" id="PTHR26451">
    <property type="entry name" value="G_PROTEIN_RECEP_F1_2 DOMAIN-CONTAINING PROTEIN"/>
    <property type="match status" value="1"/>
</dbReference>
<dbReference type="InterPro" id="IPR000725">
    <property type="entry name" value="Olfact_rcpt"/>
</dbReference>
<dbReference type="GO" id="GO:0005886">
    <property type="term" value="C:plasma membrane"/>
    <property type="evidence" value="ECO:0007669"/>
    <property type="project" value="UniProtKB-SubCell"/>
</dbReference>
<dbReference type="OMA" id="ISHQACL"/>
<evidence type="ECO:0000256" key="10">
    <source>
        <dbReference type="ARBA" id="ARBA00023170"/>
    </source>
</evidence>
<keyword evidence="3 14" id="KW-0716">Sensory transduction</keyword>
<dbReference type="PROSITE" id="PS00237">
    <property type="entry name" value="G_PROTEIN_RECEP_F1_1"/>
    <property type="match status" value="1"/>
</dbReference>
<reference evidence="16 17" key="1">
    <citation type="submission" date="2018-03" db="EMBL/GenBank/DDBJ databases">
        <title>Finding Nemo's genes: A chromosome-scale reference assembly of the genome of the orange clownfish Amphiprion percula.</title>
        <authorList>
            <person name="Lehmann R."/>
        </authorList>
    </citation>
    <scope>NUCLEOTIDE SEQUENCE</scope>
</reference>
<keyword evidence="9" id="KW-1015">Disulfide bond</keyword>
<evidence type="ECO:0000256" key="12">
    <source>
        <dbReference type="ARBA" id="ARBA00023224"/>
    </source>
</evidence>
<feature type="transmembrane region" description="Helical" evidence="14">
    <location>
        <begin position="190"/>
        <end position="215"/>
    </location>
</feature>
<proteinExistence type="inferred from homology"/>
<dbReference type="InterPro" id="IPR000276">
    <property type="entry name" value="GPCR_Rhodpsn"/>
</dbReference>
<organism evidence="16 17">
    <name type="scientific">Amphiprion percula</name>
    <name type="common">Orange clownfish</name>
    <name type="synonym">Lutjanus percula</name>
    <dbReference type="NCBI Taxonomy" id="161767"/>
    <lineage>
        <taxon>Eukaryota</taxon>
        <taxon>Metazoa</taxon>
        <taxon>Chordata</taxon>
        <taxon>Craniata</taxon>
        <taxon>Vertebrata</taxon>
        <taxon>Euteleostomi</taxon>
        <taxon>Actinopterygii</taxon>
        <taxon>Neopterygii</taxon>
        <taxon>Teleostei</taxon>
        <taxon>Neoteleostei</taxon>
        <taxon>Acanthomorphata</taxon>
        <taxon>Ovalentaria</taxon>
        <taxon>Pomacentridae</taxon>
        <taxon>Amphiprion</taxon>
    </lineage>
</organism>
<feature type="transmembrane region" description="Helical" evidence="14">
    <location>
        <begin position="139"/>
        <end position="162"/>
    </location>
</feature>
<dbReference type="Proteomes" id="UP000265080">
    <property type="component" value="Chromosome 12"/>
</dbReference>
<feature type="transmembrane region" description="Helical" evidence="14">
    <location>
        <begin position="236"/>
        <end position="257"/>
    </location>
</feature>
<dbReference type="Pfam" id="PF13853">
    <property type="entry name" value="7tm_4"/>
    <property type="match status" value="1"/>
</dbReference>
<feature type="transmembrane region" description="Helical" evidence="14">
    <location>
        <begin position="57"/>
        <end position="76"/>
    </location>
</feature>
<keyword evidence="11" id="KW-0325">Glycoprotein</keyword>
<evidence type="ECO:0000256" key="2">
    <source>
        <dbReference type="ARBA" id="ARBA00022475"/>
    </source>
</evidence>
<evidence type="ECO:0000259" key="15">
    <source>
        <dbReference type="PROSITE" id="PS50262"/>
    </source>
</evidence>
<evidence type="ECO:0000256" key="6">
    <source>
        <dbReference type="ARBA" id="ARBA00022989"/>
    </source>
</evidence>
<keyword evidence="12 13" id="KW-0807">Transducer</keyword>
<dbReference type="PRINTS" id="PR00245">
    <property type="entry name" value="OLFACTORYR"/>
</dbReference>
<dbReference type="SUPFAM" id="SSF81321">
    <property type="entry name" value="Family A G protein-coupled receptor-like"/>
    <property type="match status" value="1"/>
</dbReference>
<evidence type="ECO:0000256" key="5">
    <source>
        <dbReference type="ARBA" id="ARBA00022725"/>
    </source>
</evidence>
<reference evidence="16" key="3">
    <citation type="submission" date="2025-09" db="UniProtKB">
        <authorList>
            <consortium name="Ensembl"/>
        </authorList>
    </citation>
    <scope>IDENTIFICATION</scope>
</reference>
<dbReference type="GO" id="GO:0005549">
    <property type="term" value="F:odorant binding"/>
    <property type="evidence" value="ECO:0007669"/>
    <property type="project" value="TreeGrafter"/>
</dbReference>
<evidence type="ECO:0000313" key="17">
    <source>
        <dbReference type="Proteomes" id="UP000265080"/>
    </source>
</evidence>
<evidence type="ECO:0000256" key="3">
    <source>
        <dbReference type="ARBA" id="ARBA00022606"/>
    </source>
</evidence>
<keyword evidence="6 14" id="KW-1133">Transmembrane helix</keyword>
<feature type="transmembrane region" description="Helical" evidence="14">
    <location>
        <begin position="23"/>
        <end position="48"/>
    </location>
</feature>
<protein>
    <recommendedName>
        <fullName evidence="14">Olfactory receptor</fullName>
    </recommendedName>
</protein>
<dbReference type="InterPro" id="IPR052921">
    <property type="entry name" value="GPCR1_Superfamily_Member"/>
</dbReference>
<keyword evidence="5 14" id="KW-0552">Olfaction</keyword>
<dbReference type="PRINTS" id="PR00237">
    <property type="entry name" value="GPCRRHODOPSN"/>
</dbReference>
<feature type="transmembrane region" description="Helical" evidence="14">
    <location>
        <begin position="96"/>
        <end position="118"/>
    </location>
</feature>
<evidence type="ECO:0000256" key="9">
    <source>
        <dbReference type="ARBA" id="ARBA00023157"/>
    </source>
</evidence>